<feature type="compositionally biased region" description="Basic and acidic residues" evidence="1">
    <location>
        <begin position="12"/>
        <end position="22"/>
    </location>
</feature>
<gene>
    <name evidence="2" type="ORF">ALC53_12232</name>
</gene>
<proteinExistence type="predicted"/>
<organism evidence="2 3">
    <name type="scientific">Atta colombica</name>
    <dbReference type="NCBI Taxonomy" id="520822"/>
    <lineage>
        <taxon>Eukaryota</taxon>
        <taxon>Metazoa</taxon>
        <taxon>Ecdysozoa</taxon>
        <taxon>Arthropoda</taxon>
        <taxon>Hexapoda</taxon>
        <taxon>Insecta</taxon>
        <taxon>Pterygota</taxon>
        <taxon>Neoptera</taxon>
        <taxon>Endopterygota</taxon>
        <taxon>Hymenoptera</taxon>
        <taxon>Apocrita</taxon>
        <taxon>Aculeata</taxon>
        <taxon>Formicoidea</taxon>
        <taxon>Formicidae</taxon>
        <taxon>Myrmicinae</taxon>
        <taxon>Atta</taxon>
    </lineage>
</organism>
<dbReference type="Proteomes" id="UP000078540">
    <property type="component" value="Unassembled WGS sequence"/>
</dbReference>
<feature type="region of interest" description="Disordered" evidence="1">
    <location>
        <begin position="1"/>
        <end position="72"/>
    </location>
</feature>
<keyword evidence="3" id="KW-1185">Reference proteome</keyword>
<sequence>MQCGVSPATATETREKQEKDTETLGVTYTIRIRNDRMQTVNAVEDVQEEEEEGKKGEREGGRKADKRPRIRREQQGTIMADRAASSAMLRNMKYANTRYADRESYGSGDSTGRWQRAMSMTATMTHVYASICGKEGISRSANQPRCQPIGCFTSHLCGNLYRNASALLAGRSSTDSRSA</sequence>
<evidence type="ECO:0000256" key="1">
    <source>
        <dbReference type="SAM" id="MobiDB-lite"/>
    </source>
</evidence>
<evidence type="ECO:0000313" key="2">
    <source>
        <dbReference type="EMBL" id="KYM77251.1"/>
    </source>
</evidence>
<reference evidence="2 3" key="1">
    <citation type="submission" date="2015-09" db="EMBL/GenBank/DDBJ databases">
        <title>Atta colombica WGS genome.</title>
        <authorList>
            <person name="Nygaard S."/>
            <person name="Hu H."/>
            <person name="Boomsma J."/>
            <person name="Zhang G."/>
        </authorList>
    </citation>
    <scope>NUCLEOTIDE SEQUENCE [LARGE SCALE GENOMIC DNA]</scope>
    <source>
        <strain evidence="2">Treedump-2</strain>
        <tissue evidence="2">Whole body</tissue>
    </source>
</reference>
<protein>
    <submittedName>
        <fullName evidence="2">Uncharacterized protein</fullName>
    </submittedName>
</protein>
<feature type="compositionally biased region" description="Basic and acidic residues" evidence="1">
    <location>
        <begin position="52"/>
        <end position="63"/>
    </location>
</feature>
<evidence type="ECO:0000313" key="3">
    <source>
        <dbReference type="Proteomes" id="UP000078540"/>
    </source>
</evidence>
<dbReference type="AlphaFoldDB" id="A0A195AYI0"/>
<accession>A0A195AYI0</accession>
<name>A0A195AYI0_9HYME</name>
<dbReference type="EMBL" id="KQ976701">
    <property type="protein sequence ID" value="KYM77251.1"/>
    <property type="molecule type" value="Genomic_DNA"/>
</dbReference>